<dbReference type="PRINTS" id="PR00723">
    <property type="entry name" value="SUBTILISIN"/>
</dbReference>
<evidence type="ECO:0000256" key="1">
    <source>
        <dbReference type="ARBA" id="ARBA00011073"/>
    </source>
</evidence>
<dbReference type="GO" id="GO:0006508">
    <property type="term" value="P:proteolysis"/>
    <property type="evidence" value="ECO:0007669"/>
    <property type="project" value="UniProtKB-KW"/>
</dbReference>
<dbReference type="GO" id="GO:0004252">
    <property type="term" value="F:serine-type endopeptidase activity"/>
    <property type="evidence" value="ECO:0007669"/>
    <property type="project" value="UniProtKB-UniRule"/>
</dbReference>
<protein>
    <recommendedName>
        <fullName evidence="7">Peptidase S8/S53 domain-containing protein</fullName>
    </recommendedName>
</protein>
<comment type="similarity">
    <text evidence="1 5 6">Belongs to the peptidase S8 family.</text>
</comment>
<evidence type="ECO:0000256" key="6">
    <source>
        <dbReference type="RuleBase" id="RU003355"/>
    </source>
</evidence>
<name>A0A2I8VRZ0_9EURY</name>
<proteinExistence type="inferred from homology"/>
<dbReference type="Gene3D" id="3.40.50.200">
    <property type="entry name" value="Peptidase S8/S53 domain"/>
    <property type="match status" value="1"/>
</dbReference>
<dbReference type="InterPro" id="IPR022398">
    <property type="entry name" value="Peptidase_S8_His-AS"/>
</dbReference>
<evidence type="ECO:0000256" key="2">
    <source>
        <dbReference type="ARBA" id="ARBA00022670"/>
    </source>
</evidence>
<reference evidence="8 9" key="1">
    <citation type="submission" date="2018-01" db="EMBL/GenBank/DDBJ databases">
        <title>Complete genome sequence of Salinigranum rubrum GX10T, an extremely halophilic archaeon isolated from a marine solar saltern.</title>
        <authorList>
            <person name="Han S."/>
        </authorList>
    </citation>
    <scope>NUCLEOTIDE SEQUENCE [LARGE SCALE GENOMIC DNA]</scope>
    <source>
        <strain evidence="8 9">GX10</strain>
        <plasmid evidence="9">Plasmid unnamed5</plasmid>
    </source>
</reference>
<evidence type="ECO:0000313" key="8">
    <source>
        <dbReference type="EMBL" id="AUV84691.1"/>
    </source>
</evidence>
<organism evidence="8 9">
    <name type="scientific">Salinigranum rubrum</name>
    <dbReference type="NCBI Taxonomy" id="755307"/>
    <lineage>
        <taxon>Archaea</taxon>
        <taxon>Methanobacteriati</taxon>
        <taxon>Methanobacteriota</taxon>
        <taxon>Stenosarchaea group</taxon>
        <taxon>Halobacteria</taxon>
        <taxon>Halobacteriales</taxon>
        <taxon>Haloferacaceae</taxon>
        <taxon>Salinigranum</taxon>
    </lineage>
</organism>
<dbReference type="InterPro" id="IPR036852">
    <property type="entry name" value="Peptidase_S8/S53_dom_sf"/>
</dbReference>
<evidence type="ECO:0000256" key="3">
    <source>
        <dbReference type="ARBA" id="ARBA00022801"/>
    </source>
</evidence>
<dbReference type="Pfam" id="PF00082">
    <property type="entry name" value="Peptidase_S8"/>
    <property type="match status" value="1"/>
</dbReference>
<evidence type="ECO:0000259" key="7">
    <source>
        <dbReference type="Pfam" id="PF00082"/>
    </source>
</evidence>
<feature type="domain" description="Peptidase S8/S53" evidence="7">
    <location>
        <begin position="200"/>
        <end position="476"/>
    </location>
</feature>
<dbReference type="PROSITE" id="PS51892">
    <property type="entry name" value="SUBTILASE"/>
    <property type="match status" value="1"/>
</dbReference>
<evidence type="ECO:0000256" key="5">
    <source>
        <dbReference type="PROSITE-ProRule" id="PRU01240"/>
    </source>
</evidence>
<dbReference type="InterPro" id="IPR015500">
    <property type="entry name" value="Peptidase_S8_subtilisin-rel"/>
</dbReference>
<accession>A0A2I8VRZ0</accession>
<dbReference type="InterPro" id="IPR023827">
    <property type="entry name" value="Peptidase_S8_Asp-AS"/>
</dbReference>
<keyword evidence="3 5" id="KW-0378">Hydrolase</keyword>
<dbReference type="GeneID" id="35595325"/>
<dbReference type="PROSITE" id="PS00138">
    <property type="entry name" value="SUBTILASE_SER"/>
    <property type="match status" value="1"/>
</dbReference>
<dbReference type="AlphaFoldDB" id="A0A2I8VRZ0"/>
<feature type="active site" description="Charge relay system" evidence="5">
    <location>
        <position position="209"/>
    </location>
</feature>
<keyword evidence="2 5" id="KW-0645">Protease</keyword>
<keyword evidence="9" id="KW-1185">Reference proteome</keyword>
<dbReference type="OrthoDB" id="27270at2157"/>
<dbReference type="EMBL" id="CP026314">
    <property type="protein sequence ID" value="AUV84691.1"/>
    <property type="molecule type" value="Genomic_DNA"/>
</dbReference>
<feature type="active site" description="Charge relay system" evidence="5">
    <location>
        <position position="436"/>
    </location>
</feature>
<feature type="active site" description="Charge relay system" evidence="5">
    <location>
        <position position="249"/>
    </location>
</feature>
<dbReference type="PANTHER" id="PTHR43806:SF11">
    <property type="entry name" value="CEREVISIN-RELATED"/>
    <property type="match status" value="1"/>
</dbReference>
<evidence type="ECO:0000313" key="9">
    <source>
        <dbReference type="Proteomes" id="UP000236584"/>
    </source>
</evidence>
<dbReference type="InterPro" id="IPR000209">
    <property type="entry name" value="Peptidase_S8/S53_dom"/>
</dbReference>
<dbReference type="SUPFAM" id="SSF52743">
    <property type="entry name" value="Subtilisin-like"/>
    <property type="match status" value="1"/>
</dbReference>
<dbReference type="KEGG" id="srub:C2R22_24495"/>
<gene>
    <name evidence="8" type="ORF">C2R22_24495</name>
</gene>
<dbReference type="PROSITE" id="PS00137">
    <property type="entry name" value="SUBTILASE_HIS"/>
    <property type="match status" value="1"/>
</dbReference>
<dbReference type="PANTHER" id="PTHR43806">
    <property type="entry name" value="PEPTIDASE S8"/>
    <property type="match status" value="1"/>
</dbReference>
<dbReference type="Proteomes" id="UP000236584">
    <property type="component" value="Plasmid unnamed5"/>
</dbReference>
<dbReference type="PROSITE" id="PS00136">
    <property type="entry name" value="SUBTILASE_ASP"/>
    <property type="match status" value="1"/>
</dbReference>
<sequence>MTRNWLAVLVVATLIIALPASSVALAQESPSDAFDGTLSPQLADGEFDDAVRYDGLPSVYVTYDDGKNNSLATWAEGNTDRDIIAWDNESNRALVAASLSDLGLTRLQRTLGYGDGLASESYVEHMALNTQVGYAEPISVLDTADEYERPTYARVAAAMSTDATYDDFSGDGLAYSEDTEKSSMADVKAAVGADGLSVNGSGVRVAVIDSGLNAENMTGDPLYGDRLAAPKNTITNETGLDAVRDGNGHGSWVAGAIAADPDNTTEGEAYEGVAPGATVIPIKALSDEGSGSTQDIVEGIEHAQAENADIISMSLGSPMYNPTIAAEIDEFLANGGTAVIVAAGNSKSSPTAPLTRYISSPADAPGVIAVQATSTNNSTTAKVSYFGEVGPDNGLDASNGVTVDEAPDVAAPGMNVTAATLTDNGIRRNATLSGTSMSTPVVAGVGALMLEAQPSLENESESFRGYMMNTSARMPNAGVTETRAGLVNAENATSLTTTDEDQEDVRNDRAVARDLANRAYSGSSIVRVLTQWMPGMTVVASP</sequence>
<keyword evidence="8" id="KW-0614">Plasmid</keyword>
<dbReference type="InterPro" id="IPR023828">
    <property type="entry name" value="Peptidase_S8_Ser-AS"/>
</dbReference>
<keyword evidence="4 5" id="KW-0720">Serine protease</keyword>
<geneLocation type="plasmid" evidence="8 9">
    <name>unnamed5</name>
</geneLocation>
<dbReference type="InterPro" id="IPR050131">
    <property type="entry name" value="Peptidase_S8_subtilisin-like"/>
</dbReference>
<dbReference type="RefSeq" id="WP_103428369.1">
    <property type="nucleotide sequence ID" value="NZ_CP026314.1"/>
</dbReference>
<evidence type="ECO:0000256" key="4">
    <source>
        <dbReference type="ARBA" id="ARBA00022825"/>
    </source>
</evidence>